<dbReference type="PANTHER" id="PTHR14859">
    <property type="entry name" value="CALCOFLUOR WHITE HYPERSENSITIVE PROTEIN PRECURSOR"/>
    <property type="match status" value="1"/>
</dbReference>
<reference evidence="2" key="1">
    <citation type="submission" date="2021-11" db="EMBL/GenBank/DDBJ databases">
        <authorList>
            <consortium name="Genoscope - CEA"/>
            <person name="William W."/>
        </authorList>
    </citation>
    <scope>NUCLEOTIDE SEQUENCE</scope>
</reference>
<evidence type="ECO:0000313" key="3">
    <source>
        <dbReference type="Proteomes" id="UP000789595"/>
    </source>
</evidence>
<dbReference type="Pfam" id="PF03372">
    <property type="entry name" value="Exo_endo_phos"/>
    <property type="match status" value="1"/>
</dbReference>
<dbReference type="InterPro" id="IPR036691">
    <property type="entry name" value="Endo/exonu/phosph_ase_sf"/>
</dbReference>
<dbReference type="GO" id="GO:0005783">
    <property type="term" value="C:endoplasmic reticulum"/>
    <property type="evidence" value="ECO:0007669"/>
    <property type="project" value="TreeGrafter"/>
</dbReference>
<organism evidence="2 3">
    <name type="scientific">Pelagomonas calceolata</name>
    <dbReference type="NCBI Taxonomy" id="35677"/>
    <lineage>
        <taxon>Eukaryota</taxon>
        <taxon>Sar</taxon>
        <taxon>Stramenopiles</taxon>
        <taxon>Ochrophyta</taxon>
        <taxon>Pelagophyceae</taxon>
        <taxon>Pelagomonadales</taxon>
        <taxon>Pelagomonadaceae</taxon>
        <taxon>Pelagomonas</taxon>
    </lineage>
</organism>
<dbReference type="GO" id="GO:0016020">
    <property type="term" value="C:membrane"/>
    <property type="evidence" value="ECO:0007669"/>
    <property type="project" value="GOC"/>
</dbReference>
<dbReference type="GO" id="GO:0003824">
    <property type="term" value="F:catalytic activity"/>
    <property type="evidence" value="ECO:0007669"/>
    <property type="project" value="InterPro"/>
</dbReference>
<dbReference type="Proteomes" id="UP000789595">
    <property type="component" value="Unassembled WGS sequence"/>
</dbReference>
<comment type="caution">
    <text evidence="2">The sequence shown here is derived from an EMBL/GenBank/DDBJ whole genome shotgun (WGS) entry which is preliminary data.</text>
</comment>
<dbReference type="SUPFAM" id="SSF56219">
    <property type="entry name" value="DNase I-like"/>
    <property type="match status" value="1"/>
</dbReference>
<dbReference type="InterPro" id="IPR005135">
    <property type="entry name" value="Endo/exonuclease/phosphatase"/>
</dbReference>
<sequence length="366" mass="40505">PSQGWAAAWPSGLAAIYNYDILHDNSQRISGRSTKPKSNCQGHRESMRLLLCLAAASALRKERLRILTYNIHAWRDGDHVDNLQRVADTCLAVDADVICLNEVLQPYDGARQPASYFEAVKKRAGVGHAIVECAPREGYLQRLAAALGTPHVVFVEAEREQCFFGNCAFGNAILSRRPILDAGHVIARPAPGDILLGEQPRDSVEARAAVWASVAVGDERIGVCAAHLDHKADPLREKQLTLFLDELKRNAPALHLICGDLNAFQRRDHSSEAWDRILKFYEKRGWPAPGEDALALDAAYAEGFVDAGAGFNIEPTCWTANPLFRIDHVLLNAALHKRCRVVDYRRVDSDASDHYPVVVDLEMEFG</sequence>
<feature type="domain" description="Endonuclease/exonuclease/phosphatase" evidence="1">
    <location>
        <begin position="83"/>
        <end position="354"/>
    </location>
</feature>
<name>A0A8J2SI60_9STRA</name>
<proteinExistence type="predicted"/>
<evidence type="ECO:0000259" key="1">
    <source>
        <dbReference type="Pfam" id="PF03372"/>
    </source>
</evidence>
<dbReference type="AlphaFoldDB" id="A0A8J2SI60"/>
<gene>
    <name evidence="2" type="ORF">PECAL_2P14650</name>
</gene>
<evidence type="ECO:0000313" key="2">
    <source>
        <dbReference type="EMBL" id="CAH0368399.1"/>
    </source>
</evidence>
<dbReference type="EMBL" id="CAKKNE010000002">
    <property type="protein sequence ID" value="CAH0368399.1"/>
    <property type="molecule type" value="Genomic_DNA"/>
</dbReference>
<feature type="non-terminal residue" evidence="2">
    <location>
        <position position="1"/>
    </location>
</feature>
<protein>
    <recommendedName>
        <fullName evidence="1">Endonuclease/exonuclease/phosphatase domain-containing protein</fullName>
    </recommendedName>
</protein>
<dbReference type="OrthoDB" id="200415at2759"/>
<dbReference type="InterPro" id="IPR051916">
    <property type="entry name" value="GPI-anchor_lipid_remodeler"/>
</dbReference>
<accession>A0A8J2SI60</accession>
<dbReference type="GO" id="GO:0006506">
    <property type="term" value="P:GPI anchor biosynthetic process"/>
    <property type="evidence" value="ECO:0007669"/>
    <property type="project" value="TreeGrafter"/>
</dbReference>
<dbReference type="Gene3D" id="3.60.10.10">
    <property type="entry name" value="Endonuclease/exonuclease/phosphatase"/>
    <property type="match status" value="1"/>
</dbReference>
<dbReference type="PANTHER" id="PTHR14859:SF0">
    <property type="entry name" value="ENDONUCLEASE_EXONUCLEASE_PHOSPHATASE FAMILY PROTEIN, EXPRESSED"/>
    <property type="match status" value="1"/>
</dbReference>
<keyword evidence="3" id="KW-1185">Reference proteome</keyword>